<gene>
    <name evidence="1" type="ORF">AB5J49_07550</name>
</gene>
<proteinExistence type="predicted"/>
<accession>A0AB39PR22</accession>
<reference evidence="1" key="1">
    <citation type="submission" date="2024-07" db="EMBL/GenBank/DDBJ databases">
        <authorList>
            <person name="Yu S.T."/>
        </authorList>
    </citation>
    <scope>NUCLEOTIDE SEQUENCE</scope>
    <source>
        <strain evidence="1">R28</strain>
    </source>
</reference>
<protein>
    <submittedName>
        <fullName evidence="1">Uncharacterized protein</fullName>
    </submittedName>
</protein>
<dbReference type="AlphaFoldDB" id="A0AB39PR22"/>
<organism evidence="1">
    <name type="scientific">Streptomyces sp. R28</name>
    <dbReference type="NCBI Taxonomy" id="3238628"/>
    <lineage>
        <taxon>Bacteria</taxon>
        <taxon>Bacillati</taxon>
        <taxon>Actinomycetota</taxon>
        <taxon>Actinomycetes</taxon>
        <taxon>Kitasatosporales</taxon>
        <taxon>Streptomycetaceae</taxon>
        <taxon>Streptomyces</taxon>
    </lineage>
</organism>
<name>A0AB39PR22_9ACTN</name>
<dbReference type="EMBL" id="CP163439">
    <property type="protein sequence ID" value="XDQ33175.1"/>
    <property type="molecule type" value="Genomic_DNA"/>
</dbReference>
<sequence length="40" mass="4177">MAKSVQLVCRANVQGFEACEVHITGYVLAGVPGGAVDERT</sequence>
<evidence type="ECO:0000313" key="1">
    <source>
        <dbReference type="EMBL" id="XDQ33175.1"/>
    </source>
</evidence>
<dbReference type="RefSeq" id="WP_369167698.1">
    <property type="nucleotide sequence ID" value="NZ_CP163439.1"/>
</dbReference>